<sequence length="110" mass="12990">MSHQEIILIVATISFISTFGVWIALKRINHYTNPPVNVLTRRGDIELVDYIEPVRPDPAYNPWEIDLLSTQTYERIQVMLHLMKQDRFLLIEVELFLIIKVLNYRILIVV</sequence>
<keyword evidence="2" id="KW-0496">Mitochondrion</keyword>
<protein>
    <submittedName>
        <fullName evidence="2">Uncharacterized protein</fullName>
    </submittedName>
</protein>
<reference evidence="2" key="1">
    <citation type="journal article" date="2019" name="Int. J. Biol. Macromol.">
        <title>Characterization and comparative analysis of six complete mitochondrial genomes from ectomycorrhizal fungi of the Lactarius genus and phylogenetic analysis of the Agaricomycetes.</title>
        <authorList>
            <person name="Li Q."/>
            <person name="Wang Q."/>
            <person name="Jin X."/>
            <person name="Chen Z."/>
            <person name="Xiong C."/>
            <person name="Li P."/>
            <person name="Liu Q."/>
            <person name="Huang W."/>
        </authorList>
    </citation>
    <scope>NUCLEOTIDE SEQUENCE</scope>
</reference>
<feature type="transmembrane region" description="Helical" evidence="1">
    <location>
        <begin position="6"/>
        <end position="25"/>
    </location>
</feature>
<keyword evidence="1" id="KW-0812">Transmembrane</keyword>
<keyword evidence="1" id="KW-1133">Transmembrane helix</keyword>
<organism evidence="2">
    <name type="scientific">Lactifluus hygrophoroides</name>
    <dbReference type="NCBI Taxonomy" id="1837245"/>
    <lineage>
        <taxon>Eukaryota</taxon>
        <taxon>Fungi</taxon>
        <taxon>Dikarya</taxon>
        <taxon>Basidiomycota</taxon>
        <taxon>Agaricomycotina</taxon>
        <taxon>Agaricomycetes</taxon>
        <taxon>Russulales</taxon>
        <taxon>Russulaceae</taxon>
        <taxon>Lactifluus</taxon>
    </lineage>
</organism>
<geneLocation type="mitochondrion" evidence="2"/>
<proteinExistence type="predicted"/>
<dbReference type="AlphaFoldDB" id="A0A2Z4M974"/>
<name>A0A2Z4M974_9AGAM</name>
<evidence type="ECO:0000256" key="1">
    <source>
        <dbReference type="SAM" id="Phobius"/>
    </source>
</evidence>
<accession>A0A2Z4M974</accession>
<dbReference type="EMBL" id="MH319477">
    <property type="protein sequence ID" value="AWX52961.1"/>
    <property type="molecule type" value="Genomic_DNA"/>
</dbReference>
<keyword evidence="1" id="KW-0472">Membrane</keyword>
<dbReference type="RefSeq" id="YP_009504236.1">
    <property type="nucleotide sequence ID" value="NC_038206.1"/>
</dbReference>
<evidence type="ECO:0000313" key="2">
    <source>
        <dbReference type="EMBL" id="AWX52961.1"/>
    </source>
</evidence>
<gene>
    <name evidence="2" type="primary">orf110</name>
</gene>
<dbReference type="GeneID" id="37543285"/>